<accession>A0ACA9U3Q1</accession>
<comment type="caution">
    <text evidence="1">The sequence shown here is derived from an EMBL/GenBank/DDBJ whole genome shotgun (WGS) entry which is preliminary data.</text>
</comment>
<dbReference type="EMBL" id="CADEHS020000014">
    <property type="protein sequence ID" value="CAG9947921.1"/>
    <property type="molecule type" value="Genomic_DNA"/>
</dbReference>
<organism evidence="1 2">
    <name type="scientific">Clonostachys rosea f. rosea IK726</name>
    <dbReference type="NCBI Taxonomy" id="1349383"/>
    <lineage>
        <taxon>Eukaryota</taxon>
        <taxon>Fungi</taxon>
        <taxon>Dikarya</taxon>
        <taxon>Ascomycota</taxon>
        <taxon>Pezizomycotina</taxon>
        <taxon>Sordariomycetes</taxon>
        <taxon>Hypocreomycetidae</taxon>
        <taxon>Hypocreales</taxon>
        <taxon>Bionectriaceae</taxon>
        <taxon>Clonostachys</taxon>
    </lineage>
</organism>
<dbReference type="Proteomes" id="UP000836387">
    <property type="component" value="Unassembled WGS sequence"/>
</dbReference>
<sequence>MDPDNRQDDRCTIPSPGAIRSVAIIGAGLSGLVSAVHLLRAGINITIFERANHVGGAWKYSPQPDRDPPFPSVRPPIPDWAEVERLQGEGLSYEEAALRFAPPGPVYANMKSRGNKMAMRTSLANWPEGSGDPLDHSEVLEYLQDVALTHRVQDRIRFHMQVEAVSKEEGTGHWQIRTSRLATTTTSYKVERETWRFDAVVVATGRYGVPRVPDVPGLSTWKRMFPDRLMHAKQYRTPTSFRGKRVLIIGAFISALEIARELTDNGAMVYQSATDTRVDFRDKVGHENAVKVAMVTEFVVFAQNRDGPSSGPKQLDDDQPIPGQVVLQDKRVLKDIHHVIIATGYLTTYPFLGPVLEQPFASLEEADDKVVTTGDARTVHNLHEDIFYIPDPTLAFIGVTQFASTFSLYDFQAQVLAAVFAGRVRLPSETSMKAEQRRRKSRVLPGTLLNSIFLLDDVVIRRLLDWVNKDLEVGGFKPLSGPDAEWWHAFREQREGSRSLLGMLQDNYLAQERAFK</sequence>
<evidence type="ECO:0000313" key="2">
    <source>
        <dbReference type="Proteomes" id="UP000836387"/>
    </source>
</evidence>
<gene>
    <name evidence="1" type="ORF">CRV2_00013455</name>
</gene>
<protein>
    <submittedName>
        <fullName evidence="1">Uncharacterized protein</fullName>
    </submittedName>
</protein>
<keyword evidence="2" id="KW-1185">Reference proteome</keyword>
<reference evidence="1" key="2">
    <citation type="submission" date="2021-10" db="EMBL/GenBank/DDBJ databases">
        <authorList>
            <person name="Piombo E."/>
        </authorList>
    </citation>
    <scope>NUCLEOTIDE SEQUENCE</scope>
</reference>
<proteinExistence type="predicted"/>
<name>A0ACA9U3Q1_BIOOC</name>
<evidence type="ECO:0000313" key="1">
    <source>
        <dbReference type="EMBL" id="CAG9947921.1"/>
    </source>
</evidence>
<reference evidence="1" key="1">
    <citation type="submission" date="2020-04" db="EMBL/GenBank/DDBJ databases">
        <authorList>
            <person name="Broberg M."/>
        </authorList>
    </citation>
    <scope>NUCLEOTIDE SEQUENCE</scope>
</reference>